<proteinExistence type="predicted"/>
<dbReference type="GeneID" id="109567183"/>
<evidence type="ECO:0000259" key="9">
    <source>
        <dbReference type="Pfam" id="PF16739"/>
    </source>
</evidence>
<keyword evidence="1" id="KW-1017">Isopeptide bond</keyword>
<evidence type="ECO:0000256" key="2">
    <source>
        <dbReference type="ARBA" id="ARBA00022553"/>
    </source>
</evidence>
<reference evidence="11" key="1">
    <citation type="submission" date="2025-08" db="UniProtKB">
        <authorList>
            <consortium name="RefSeq"/>
        </authorList>
    </citation>
    <scope>IDENTIFICATION</scope>
    <source>
        <tissue evidence="11">Blood</tissue>
    </source>
</reference>
<feature type="compositionally biased region" description="Pro residues" evidence="7">
    <location>
        <begin position="195"/>
        <end position="207"/>
    </location>
</feature>
<dbReference type="Gene3D" id="1.10.533.10">
    <property type="entry name" value="Death Domain, Fas"/>
    <property type="match status" value="1"/>
</dbReference>
<feature type="compositionally biased region" description="Polar residues" evidence="7">
    <location>
        <begin position="286"/>
        <end position="321"/>
    </location>
</feature>
<keyword evidence="8" id="KW-1133">Transmembrane helix</keyword>
<feature type="region of interest" description="Disordered" evidence="7">
    <location>
        <begin position="190"/>
        <end position="271"/>
    </location>
</feature>
<protein>
    <submittedName>
        <fullName evidence="11">Mitochondrial antiviral-signaling protein isoform X1</fullName>
    </submittedName>
</protein>
<evidence type="ECO:0000313" key="11">
    <source>
        <dbReference type="RefSeq" id="XP_070657259.1"/>
    </source>
</evidence>
<dbReference type="InterPro" id="IPR031964">
    <property type="entry name" value="CARD_dom"/>
</dbReference>
<evidence type="ECO:0000256" key="1">
    <source>
        <dbReference type="ARBA" id="ARBA00022499"/>
    </source>
</evidence>
<keyword evidence="8" id="KW-0472">Membrane</keyword>
<keyword evidence="10" id="KW-1185">Reference proteome</keyword>
<evidence type="ECO:0000256" key="8">
    <source>
        <dbReference type="SAM" id="Phobius"/>
    </source>
</evidence>
<keyword evidence="3" id="KW-0399">Innate immunity</keyword>
<keyword evidence="5" id="KW-0391">Immunity</keyword>
<evidence type="ECO:0000313" key="10">
    <source>
        <dbReference type="Proteomes" id="UP001652663"/>
    </source>
</evidence>
<dbReference type="InterPro" id="IPR052787">
    <property type="entry name" value="MAVS"/>
</dbReference>
<feature type="compositionally biased region" description="Low complexity" evidence="7">
    <location>
        <begin position="341"/>
        <end position="354"/>
    </location>
</feature>
<feature type="transmembrane region" description="Helical" evidence="8">
    <location>
        <begin position="528"/>
        <end position="547"/>
    </location>
</feature>
<dbReference type="RefSeq" id="XP_070657259.1">
    <property type="nucleotide sequence ID" value="XM_070801158.1"/>
</dbReference>
<evidence type="ECO:0000256" key="4">
    <source>
        <dbReference type="ARBA" id="ARBA00022843"/>
    </source>
</evidence>
<dbReference type="PANTHER" id="PTHR21446">
    <property type="entry name" value="DUF3504 DOMAIN-CONTAINING PROTEIN"/>
    <property type="match status" value="1"/>
</dbReference>
<feature type="region of interest" description="Disordered" evidence="7">
    <location>
        <begin position="286"/>
        <end position="362"/>
    </location>
</feature>
<keyword evidence="8" id="KW-0812">Transmembrane</keyword>
<dbReference type="PANTHER" id="PTHR21446:SF6">
    <property type="entry name" value="MITOCHONDRIAL ANTIVIRAL-SIGNALING PROTEIN"/>
    <property type="match status" value="1"/>
</dbReference>
<gene>
    <name evidence="11" type="primary">MAVS</name>
</gene>
<sequence>MQKNVSPDSLLGPPWILWEGRRDLVTTTEFSVPLLKAQSSLILLTSVVGSRPTRGIALVVGKGSHAACGHGASGQQPLFLSVHSPFMGQFRTQTVMTFAEDKTYEYIRYNHSNFCNIHVLDILPHLSCLTINDQDRLRAHFDRWGNQGTLWNLFDSLRRRNGWVDSFIRALRACEHTVLADEVAHVYQSNLPRSPNHPPAPLEPPSIPAEIPRPSTPAVAPSIPDNGHTEYEPSYPVPVQDTQPPESLGENSEKAPQPSHSGAVLKRLGGPLEPLSDTVALSTLTSSVHQEQDTELGNTQTAGVVSSSTSLRGPVSPTVSFQPLARSTPRASRLPGPPVSAPSVGTSSSSTGLTSAGGAGDQTEGTICSSGAGVPNNPMAASTVPSKVPTNSAFGSSVPSKLPTSLKPPGAVPTNLAPSRLPINSVRSGMVPPKVPTSGIPDHRIPASTVPSKVPANTRLTIRSSNRLVKHFLQSLRVTTASLALGNTCQLRLMTHWKQANTTFSPCFLGWTCSDLVDSGEFLVREQYALYFSGLGLFIVYFMKLFYCGKLLRTHRSIENTIITPPLHMPIVLCTVASVVSNSCDPMDCSLPGSSVPGIFQARILEWVAISFSRGSSPPRDQTWVSCIAGGFFTN</sequence>
<organism evidence="10 11">
    <name type="scientific">Bos indicus</name>
    <name type="common">Zebu</name>
    <dbReference type="NCBI Taxonomy" id="9915"/>
    <lineage>
        <taxon>Eukaryota</taxon>
        <taxon>Metazoa</taxon>
        <taxon>Chordata</taxon>
        <taxon>Craniata</taxon>
        <taxon>Vertebrata</taxon>
        <taxon>Euteleostomi</taxon>
        <taxon>Mammalia</taxon>
        <taxon>Eutheria</taxon>
        <taxon>Laurasiatheria</taxon>
        <taxon>Artiodactyla</taxon>
        <taxon>Ruminantia</taxon>
        <taxon>Pecora</taxon>
        <taxon>Bovidae</taxon>
        <taxon>Bovinae</taxon>
        <taxon>Bos</taxon>
    </lineage>
</organism>
<accession>A0ABM4TB30</accession>
<evidence type="ECO:0000256" key="3">
    <source>
        <dbReference type="ARBA" id="ARBA00022588"/>
    </source>
</evidence>
<dbReference type="InterPro" id="IPR011029">
    <property type="entry name" value="DEATH-like_dom_sf"/>
</dbReference>
<keyword evidence="6" id="KW-0051">Antiviral defense</keyword>
<evidence type="ECO:0000256" key="7">
    <source>
        <dbReference type="SAM" id="MobiDB-lite"/>
    </source>
</evidence>
<evidence type="ECO:0000256" key="6">
    <source>
        <dbReference type="ARBA" id="ARBA00023118"/>
    </source>
</evidence>
<feature type="domain" description="Caspase recruitment" evidence="9">
    <location>
        <begin position="101"/>
        <end position="186"/>
    </location>
</feature>
<dbReference type="Proteomes" id="UP001652663">
    <property type="component" value="Chromosome 13"/>
</dbReference>
<keyword evidence="4" id="KW-0832">Ubl conjugation</keyword>
<name>A0ABM4TB30_BOSIN</name>
<evidence type="ECO:0000256" key="5">
    <source>
        <dbReference type="ARBA" id="ARBA00022859"/>
    </source>
</evidence>
<dbReference type="Pfam" id="PF16739">
    <property type="entry name" value="CARD_2"/>
    <property type="match status" value="1"/>
</dbReference>
<keyword evidence="2" id="KW-0597">Phosphoprotein</keyword>